<sequence length="804" mass="92687">MAEARFAVRPTAALHHVGFEVDTSRKQTQLYVSRRGLVLYIPHPYFIIKNMRRSFWHGVDKVQFALYPIPLSVVTAFSFGVFLWVLNSPADAWIRVNCVSDILWRLDERNFISARIPSRYRMPALCANVAFGAVTLFTALQRFVLRKLLSYNRWIYEGQGKLSRKTMLWGFILKTFFMHNLKRTGAYGSCLPSQPLPDLKITVQRFMKSMVPFYEGKTAEWEHLKKLSEDFLRNEGPQLQRYLWLKYLLADNYMTDWWIKYVYLAQRESLCINSNWFGVAFAKYLPTPLQASRAAALVYNLVKVKKSLDKRTFPPQFSGLVPLDMNQYRYIFNTTRIPGREMDVLVQHEGIKHIVVIHKGRFYQLEVLHPLTNHQLTPYQLEMALESILHSEDETDPVEALIPAFTTAPRAEWADIRDKHFVNNAYNVKPLRVIEEAIFVLCLDEMEPKSLEEESMMYLCGNGHNRWCDKSFNVIVTEGGHCGVHAEHSWGDALTLANVVEYSHASDKFRELYTEDGHVKKLPEDEVALADGKFKVFVPNRIRFTIDAVMKRAVQGVQERCIREIKDVDIRVCRFADYGKGFPKKQRCSPDAWVQMAMQLAYFRDQGHFDQTYEAASMRMYRKGRTETIRTVSEESCAFVRAMEQPLLSAEAKLKLLHVACERHQKTSRDAIAGCGIDRHLFGLYCASTGFEVASEFLQAAMQPKWKLSTSQVLTRQLPDKFHPPNDEPFETPNGGFGPVQDDGYGVCYCLYGDSLFYFTITSKHSCKSTSSTRLAEHITRALRDMAALTGWNKEAAPRREQRA</sequence>
<dbReference type="InterPro" id="IPR039551">
    <property type="entry name" value="Cho/carn_acyl_trans"/>
</dbReference>
<keyword evidence="3 13" id="KW-0808">Transferase</keyword>
<comment type="subcellular location">
    <subcellularLocation>
        <location evidence="1">Membrane</location>
        <topology evidence="1">Multi-pass membrane protein</topology>
    </subcellularLocation>
</comment>
<dbReference type="GO" id="GO:0006631">
    <property type="term" value="P:fatty acid metabolic process"/>
    <property type="evidence" value="ECO:0007669"/>
    <property type="project" value="UniProtKB-KW"/>
</dbReference>
<feature type="transmembrane region" description="Helical" evidence="11">
    <location>
        <begin position="125"/>
        <end position="145"/>
    </location>
</feature>
<keyword evidence="8 11" id="KW-0472">Membrane</keyword>
<dbReference type="GO" id="GO:0005739">
    <property type="term" value="C:mitochondrion"/>
    <property type="evidence" value="ECO:0007669"/>
    <property type="project" value="TreeGrafter"/>
</dbReference>
<evidence type="ECO:0000313" key="14">
    <source>
        <dbReference type="Proteomes" id="UP000246078"/>
    </source>
</evidence>
<name>A0A2V2VUP0_TRYCR</name>
<dbReference type="PANTHER" id="PTHR22589">
    <property type="entry name" value="CARNITINE O-ACYLTRANSFERASE"/>
    <property type="match status" value="1"/>
</dbReference>
<dbReference type="VEuPathDB" id="TriTrypDB:TcG_08950"/>
<evidence type="ECO:0000256" key="9">
    <source>
        <dbReference type="ARBA" id="ARBA00023315"/>
    </source>
</evidence>
<dbReference type="InterPro" id="IPR000542">
    <property type="entry name" value="Carn_acyl_trans"/>
</dbReference>
<dbReference type="VEuPathDB" id="TriTrypDB:BCY84_03698"/>
<evidence type="ECO:0000313" key="13">
    <source>
        <dbReference type="EMBL" id="PWU99980.1"/>
    </source>
</evidence>
<dbReference type="VEuPathDB" id="TriTrypDB:TcYC6_0025610"/>
<dbReference type="InterPro" id="IPR042231">
    <property type="entry name" value="Cho/carn_acyl_trans_2"/>
</dbReference>
<dbReference type="VEuPathDB" id="TriTrypDB:TcCLB.508355.40"/>
<dbReference type="PANTHER" id="PTHR22589:SF31">
    <property type="entry name" value="CARNITINE O-PALMITOYLTRANSFERASE"/>
    <property type="match status" value="1"/>
</dbReference>
<proteinExistence type="inferred from homology"/>
<dbReference type="VEuPathDB" id="TriTrypDB:TcCL_ESM05780"/>
<evidence type="ECO:0000256" key="5">
    <source>
        <dbReference type="ARBA" id="ARBA00022832"/>
    </source>
</evidence>
<keyword evidence="9 13" id="KW-0012">Acyltransferase</keyword>
<evidence type="ECO:0000256" key="11">
    <source>
        <dbReference type="SAM" id="Phobius"/>
    </source>
</evidence>
<keyword evidence="5" id="KW-0276">Fatty acid metabolism</keyword>
<gene>
    <name evidence="13" type="ORF">C3747_211g70</name>
</gene>
<evidence type="ECO:0000259" key="12">
    <source>
        <dbReference type="Pfam" id="PF00755"/>
    </source>
</evidence>
<protein>
    <submittedName>
        <fullName evidence="13">Putative choline/carnitine O-acyltransferase</fullName>
    </submittedName>
</protein>
<dbReference type="VEuPathDB" id="TriTrypDB:TCSYLVIO_005955"/>
<organism evidence="13 14">
    <name type="scientific">Trypanosoma cruzi</name>
    <dbReference type="NCBI Taxonomy" id="5693"/>
    <lineage>
        <taxon>Eukaryota</taxon>
        <taxon>Discoba</taxon>
        <taxon>Euglenozoa</taxon>
        <taxon>Kinetoplastea</taxon>
        <taxon>Metakinetoplastina</taxon>
        <taxon>Trypanosomatida</taxon>
        <taxon>Trypanosomatidae</taxon>
        <taxon>Trypanosoma</taxon>
        <taxon>Schizotrypanum</taxon>
    </lineage>
</organism>
<dbReference type="VEuPathDB" id="TriTrypDB:C4B63_38g295"/>
<dbReference type="GO" id="GO:0016020">
    <property type="term" value="C:membrane"/>
    <property type="evidence" value="ECO:0007669"/>
    <property type="project" value="UniProtKB-SubCell"/>
</dbReference>
<dbReference type="Gene3D" id="3.30.559.10">
    <property type="entry name" value="Chloramphenicol acetyltransferase-like domain"/>
    <property type="match status" value="1"/>
</dbReference>
<keyword evidence="4 11" id="KW-0812">Transmembrane</keyword>
<dbReference type="AlphaFoldDB" id="A0A2V2VUP0"/>
<feature type="transmembrane region" description="Helical" evidence="11">
    <location>
        <begin position="64"/>
        <end position="86"/>
    </location>
</feature>
<dbReference type="Gene3D" id="3.30.559.70">
    <property type="entry name" value="Choline/Carnitine o-acyltransferase, domain 2"/>
    <property type="match status" value="1"/>
</dbReference>
<comment type="similarity">
    <text evidence="2">Belongs to the carnitine/choline acetyltransferase family.</text>
</comment>
<dbReference type="Proteomes" id="UP000246078">
    <property type="component" value="Unassembled WGS sequence"/>
</dbReference>
<evidence type="ECO:0000256" key="7">
    <source>
        <dbReference type="ARBA" id="ARBA00023098"/>
    </source>
</evidence>
<reference evidence="13 14" key="1">
    <citation type="journal article" date="2018" name="Microb. Genom.">
        <title>Expanding an expanded genome: long-read sequencing of Trypanosoma cruzi.</title>
        <authorList>
            <person name="Berna L."/>
            <person name="Rodriguez M."/>
            <person name="Chiribao M.L."/>
            <person name="Parodi-Talice A."/>
            <person name="Pita S."/>
            <person name="Rijo G."/>
            <person name="Alvarez-Valin F."/>
            <person name="Robello C."/>
        </authorList>
    </citation>
    <scope>NUCLEOTIDE SEQUENCE [LARGE SCALE GENOMIC DNA]</scope>
    <source>
        <strain evidence="13 14">TCC</strain>
    </source>
</reference>
<evidence type="ECO:0000256" key="10">
    <source>
        <dbReference type="PIRSR" id="PIRSR600542-1"/>
    </source>
</evidence>
<evidence type="ECO:0000256" key="2">
    <source>
        <dbReference type="ARBA" id="ARBA00005232"/>
    </source>
</evidence>
<dbReference type="VEuPathDB" id="TriTrypDB:ECC02_003239"/>
<dbReference type="GO" id="GO:0009437">
    <property type="term" value="P:carnitine metabolic process"/>
    <property type="evidence" value="ECO:0007669"/>
    <property type="project" value="TreeGrafter"/>
</dbReference>
<dbReference type="EMBL" id="PRFC01000211">
    <property type="protein sequence ID" value="PWU99980.1"/>
    <property type="molecule type" value="Genomic_DNA"/>
</dbReference>
<dbReference type="Pfam" id="PF00755">
    <property type="entry name" value="Carn_acyltransf"/>
    <property type="match status" value="1"/>
</dbReference>
<evidence type="ECO:0000256" key="4">
    <source>
        <dbReference type="ARBA" id="ARBA00022692"/>
    </source>
</evidence>
<feature type="domain" description="Choline/carnitine acyltransferase" evidence="12">
    <location>
        <begin position="195"/>
        <end position="780"/>
    </location>
</feature>
<dbReference type="VEuPathDB" id="TriTrypDB:TcBrA4_0055460"/>
<keyword evidence="7" id="KW-0443">Lipid metabolism</keyword>
<dbReference type="GO" id="GO:0004095">
    <property type="term" value="F:carnitine O-palmitoyltransferase activity"/>
    <property type="evidence" value="ECO:0007669"/>
    <property type="project" value="TreeGrafter"/>
</dbReference>
<dbReference type="FunFam" id="3.30.559.10:FF:000002">
    <property type="entry name" value="carnitine O-palmitoyltransferase 1, liver isoform"/>
    <property type="match status" value="1"/>
</dbReference>
<dbReference type="VEuPathDB" id="TriTrypDB:TCDM_09869"/>
<feature type="active site" description="Proton acceptor" evidence="10">
    <location>
        <position position="488"/>
    </location>
</feature>
<dbReference type="VEuPathDB" id="TriTrypDB:Tc_MARK_4664"/>
<evidence type="ECO:0000256" key="8">
    <source>
        <dbReference type="ARBA" id="ARBA00023136"/>
    </source>
</evidence>
<evidence type="ECO:0000256" key="1">
    <source>
        <dbReference type="ARBA" id="ARBA00004141"/>
    </source>
</evidence>
<dbReference type="VEuPathDB" id="TriTrypDB:TcCLB.507211.10"/>
<accession>A0A2V2VUP0</accession>
<evidence type="ECO:0000256" key="3">
    <source>
        <dbReference type="ARBA" id="ARBA00022679"/>
    </source>
</evidence>
<evidence type="ECO:0000256" key="6">
    <source>
        <dbReference type="ARBA" id="ARBA00022989"/>
    </source>
</evidence>
<keyword evidence="6 11" id="KW-1133">Transmembrane helix</keyword>
<comment type="caution">
    <text evidence="13">The sequence shown here is derived from an EMBL/GenBank/DDBJ whole genome shotgun (WGS) entry which is preliminary data.</text>
</comment>
<dbReference type="InterPro" id="IPR023213">
    <property type="entry name" value="CAT-like_dom_sf"/>
</dbReference>
<dbReference type="VEuPathDB" id="TriTrypDB:C3747_211g70"/>
<dbReference type="SUPFAM" id="SSF52777">
    <property type="entry name" value="CoA-dependent acyltransferases"/>
    <property type="match status" value="2"/>
</dbReference>